<dbReference type="RefSeq" id="WP_077388702.1">
    <property type="nucleotide sequence ID" value="NZ_CP019645.1"/>
</dbReference>
<dbReference type="InterPro" id="IPR038247">
    <property type="entry name" value="Jag_N_dom_sf"/>
</dbReference>
<dbReference type="Pfam" id="PF18472">
    <property type="entry name" value="HP1451_C"/>
    <property type="match status" value="1"/>
</dbReference>
<dbReference type="InterPro" id="IPR040977">
    <property type="entry name" value="HP1451_C"/>
</dbReference>
<evidence type="ECO:0000313" key="3">
    <source>
        <dbReference type="EMBL" id="AQQ59741.1"/>
    </source>
</evidence>
<dbReference type="PANTHER" id="PTHR35800:SF1">
    <property type="entry name" value="RNA-BINDING PROTEIN KHPB"/>
    <property type="match status" value="1"/>
</dbReference>
<dbReference type="GO" id="GO:0003723">
    <property type="term" value="F:RNA binding"/>
    <property type="evidence" value="ECO:0007669"/>
    <property type="project" value="InterPro"/>
</dbReference>
<dbReference type="InterPro" id="IPR039247">
    <property type="entry name" value="KhpB"/>
</dbReference>
<dbReference type="Proteomes" id="UP000188298">
    <property type="component" value="Chromosome"/>
</dbReference>
<evidence type="ECO:0000313" key="4">
    <source>
        <dbReference type="Proteomes" id="UP000188298"/>
    </source>
</evidence>
<gene>
    <name evidence="3" type="ORF">XJ32_06175</name>
</gene>
<accession>A0A1Q2LH49</accession>
<dbReference type="EMBL" id="CP019645">
    <property type="protein sequence ID" value="AQQ59741.1"/>
    <property type="molecule type" value="Genomic_DNA"/>
</dbReference>
<dbReference type="SMART" id="SM01245">
    <property type="entry name" value="Jag_N"/>
    <property type="match status" value="1"/>
</dbReference>
<dbReference type="PANTHER" id="PTHR35800">
    <property type="entry name" value="PROTEIN JAG"/>
    <property type="match status" value="1"/>
</dbReference>
<feature type="compositionally biased region" description="Basic and acidic residues" evidence="1">
    <location>
        <begin position="188"/>
        <end position="198"/>
    </location>
</feature>
<feature type="region of interest" description="Disordered" evidence="1">
    <location>
        <begin position="176"/>
        <end position="246"/>
    </location>
</feature>
<dbReference type="KEGG" id="hbl:XJ32_06175"/>
<feature type="compositionally biased region" description="Polar residues" evidence="1">
    <location>
        <begin position="106"/>
        <end position="130"/>
    </location>
</feature>
<organism evidence="3 4">
    <name type="scientific">Helicobacter bilis</name>
    <dbReference type="NCBI Taxonomy" id="37372"/>
    <lineage>
        <taxon>Bacteria</taxon>
        <taxon>Pseudomonadati</taxon>
        <taxon>Campylobacterota</taxon>
        <taxon>Epsilonproteobacteria</taxon>
        <taxon>Campylobacterales</taxon>
        <taxon>Helicobacteraceae</taxon>
        <taxon>Helicobacter</taxon>
    </lineage>
</organism>
<evidence type="ECO:0000256" key="1">
    <source>
        <dbReference type="SAM" id="MobiDB-lite"/>
    </source>
</evidence>
<dbReference type="Gene3D" id="3.30.1370.180">
    <property type="match status" value="1"/>
</dbReference>
<name>A0A1Q2LH49_9HELI</name>
<feature type="compositionally biased region" description="Basic and acidic residues" evidence="1">
    <location>
        <begin position="131"/>
        <end position="143"/>
    </location>
</feature>
<dbReference type="InterPro" id="IPR015946">
    <property type="entry name" value="KH_dom-like_a/b"/>
</dbReference>
<feature type="compositionally biased region" description="Polar residues" evidence="1">
    <location>
        <begin position="60"/>
        <end position="98"/>
    </location>
</feature>
<feature type="domain" description="RNA-binding protein KhpB N-terminal" evidence="2">
    <location>
        <begin position="3"/>
        <end position="54"/>
    </location>
</feature>
<dbReference type="Pfam" id="PF14804">
    <property type="entry name" value="Jag_N"/>
    <property type="match status" value="1"/>
</dbReference>
<dbReference type="Gene3D" id="3.30.30.80">
    <property type="entry name" value="probable RNA-binding protein from clostridium symbiosum atcc 14940"/>
    <property type="match status" value="1"/>
</dbReference>
<feature type="region of interest" description="Disordered" evidence="1">
    <location>
        <begin position="60"/>
        <end position="155"/>
    </location>
</feature>
<reference evidence="3 4" key="1">
    <citation type="submission" date="2017-02" db="EMBL/GenBank/DDBJ databases">
        <title>Whole genome sequencing of Helicobacter bilis strain AAQJH.</title>
        <authorList>
            <person name="Conlan S."/>
            <person name="Thomas P.J."/>
            <person name="Mullikin J."/>
            <person name="Palmore T.N."/>
            <person name="Frank K.M."/>
            <person name="Segre J.A."/>
        </authorList>
    </citation>
    <scope>NUCLEOTIDE SEQUENCE [LARGE SCALE GENOMIC DNA]</scope>
    <source>
        <strain evidence="3 4">AAQJH</strain>
    </source>
</reference>
<dbReference type="AlphaFoldDB" id="A0A1Q2LH49"/>
<sequence>MKRFSANTLDAALIEATKHFDCSLTQIEYEVIQNPSSGFLGFLKKEAIIVATKKHNINTANTESTKPLETNIDSMNSTTSLNTETTQDTKESSATISAIDSKDSKINTSDNSLSNNKHIENMESNNQTDLNAKEYTSKESKDSDESDETPTKHTFIAKDLQTNKDNNTKSYANEFKADTLNKGPQESKAQEFKTRESQILESQITKPKTTDTKAAESSITDSKPTQTHANTKEIKQNTSIPHKKSIDERVQGDFDSTFYDKDSNVAWQDSTQSNAEQKKDIESICKEVQDELTELLSYLPLKLNKIHVEPYDDHTLFILIDGLDAALLIGQKGYRYKSLSYLLFNWIHTCYGLGVRLEIAQFLKNQEEMMRAYLGPIIESAKVNGKAQTKPLDGVLTHIALKMLRDALPNKYIVFRENADGEKYISISEFISNNNMRNNIHGFGNLPKY</sequence>
<dbReference type="Gene3D" id="3.30.300.20">
    <property type="match status" value="1"/>
</dbReference>
<dbReference type="InterPro" id="IPR032782">
    <property type="entry name" value="KhpB_N"/>
</dbReference>
<feature type="compositionally biased region" description="Polar residues" evidence="1">
    <location>
        <begin position="215"/>
        <end position="229"/>
    </location>
</feature>
<proteinExistence type="predicted"/>
<protein>
    <recommendedName>
        <fullName evidence="2">RNA-binding protein KhpB N-terminal domain-containing protein</fullName>
    </recommendedName>
</protein>
<evidence type="ECO:0000259" key="2">
    <source>
        <dbReference type="SMART" id="SM01245"/>
    </source>
</evidence>